<feature type="compositionally biased region" description="Basic and acidic residues" evidence="1">
    <location>
        <begin position="41"/>
        <end position="54"/>
    </location>
</feature>
<gene>
    <name evidence="2" type="ORF">E2562_010271</name>
</gene>
<name>A0A6G1EIV3_9ORYZ</name>
<feature type="compositionally biased region" description="Basic and acidic residues" evidence="1">
    <location>
        <begin position="16"/>
        <end position="25"/>
    </location>
</feature>
<dbReference type="Proteomes" id="UP000479710">
    <property type="component" value="Unassembled WGS sequence"/>
</dbReference>
<evidence type="ECO:0000313" key="2">
    <source>
        <dbReference type="EMBL" id="KAF0924679.1"/>
    </source>
</evidence>
<keyword evidence="3" id="KW-1185">Reference proteome</keyword>
<organism evidence="2 3">
    <name type="scientific">Oryza meyeriana var. granulata</name>
    <dbReference type="NCBI Taxonomy" id="110450"/>
    <lineage>
        <taxon>Eukaryota</taxon>
        <taxon>Viridiplantae</taxon>
        <taxon>Streptophyta</taxon>
        <taxon>Embryophyta</taxon>
        <taxon>Tracheophyta</taxon>
        <taxon>Spermatophyta</taxon>
        <taxon>Magnoliopsida</taxon>
        <taxon>Liliopsida</taxon>
        <taxon>Poales</taxon>
        <taxon>Poaceae</taxon>
        <taxon>BOP clade</taxon>
        <taxon>Oryzoideae</taxon>
        <taxon>Oryzeae</taxon>
        <taxon>Oryzinae</taxon>
        <taxon>Oryza</taxon>
        <taxon>Oryza meyeriana</taxon>
    </lineage>
</organism>
<feature type="compositionally biased region" description="Basic residues" evidence="1">
    <location>
        <begin position="55"/>
        <end position="67"/>
    </location>
</feature>
<proteinExistence type="predicted"/>
<feature type="region of interest" description="Disordered" evidence="1">
    <location>
        <begin position="1"/>
        <end position="97"/>
    </location>
</feature>
<reference evidence="2 3" key="1">
    <citation type="submission" date="2019-11" db="EMBL/GenBank/DDBJ databases">
        <title>Whole genome sequence of Oryza granulata.</title>
        <authorList>
            <person name="Li W."/>
        </authorList>
    </citation>
    <scope>NUCLEOTIDE SEQUENCE [LARGE SCALE GENOMIC DNA]</scope>
    <source>
        <strain evidence="3">cv. Menghai</strain>
        <tissue evidence="2">Leaf</tissue>
    </source>
</reference>
<accession>A0A6G1EIV3</accession>
<evidence type="ECO:0000313" key="3">
    <source>
        <dbReference type="Proteomes" id="UP000479710"/>
    </source>
</evidence>
<dbReference type="EMBL" id="SPHZ02000003">
    <property type="protein sequence ID" value="KAF0924679.1"/>
    <property type="molecule type" value="Genomic_DNA"/>
</dbReference>
<dbReference type="AlphaFoldDB" id="A0A6G1EIV3"/>
<evidence type="ECO:0000256" key="1">
    <source>
        <dbReference type="SAM" id="MobiDB-lite"/>
    </source>
</evidence>
<sequence length="97" mass="10292">MSRASWQEGEAPGGEGKAEFGRHGDGGAVGRDLSADIASNTEEKAVMDVQVAKEGHRRKDKGRRKEKKNKDSDDDTNNSADSSGMATGAEKVQVQSS</sequence>
<comment type="caution">
    <text evidence="2">The sequence shown here is derived from an EMBL/GenBank/DDBJ whole genome shotgun (WGS) entry which is preliminary data.</text>
</comment>
<protein>
    <submittedName>
        <fullName evidence="2">Uncharacterized protein</fullName>
    </submittedName>
</protein>